<reference evidence="8 9" key="1">
    <citation type="journal article" date="2012" name="G3 (Bethesda)">
        <title>Pichia sorbitophila, an interspecies yeast hybrid reveals early steps of genome resolution following polyploidization.</title>
        <authorList>
            <person name="Leh Louis V."/>
            <person name="Despons L."/>
            <person name="Friedrich A."/>
            <person name="Martin T."/>
            <person name="Durrens P."/>
            <person name="Casaregola S."/>
            <person name="Neuveglise C."/>
            <person name="Fairhead C."/>
            <person name="Marck C."/>
            <person name="Cruz J.A."/>
            <person name="Straub M.L."/>
            <person name="Kugler V."/>
            <person name="Sacerdot C."/>
            <person name="Uzunov Z."/>
            <person name="Thierry A."/>
            <person name="Weiss S."/>
            <person name="Bleykasten C."/>
            <person name="De Montigny J."/>
            <person name="Jacques N."/>
            <person name="Jung P."/>
            <person name="Lemaire M."/>
            <person name="Mallet S."/>
            <person name="Morel G."/>
            <person name="Richard G.F."/>
            <person name="Sarkar A."/>
            <person name="Savel G."/>
            <person name="Schacherer J."/>
            <person name="Seret M.L."/>
            <person name="Talla E."/>
            <person name="Samson G."/>
            <person name="Jubin C."/>
            <person name="Poulain J."/>
            <person name="Vacherie B."/>
            <person name="Barbe V."/>
            <person name="Pelletier E."/>
            <person name="Sherman D.J."/>
            <person name="Westhof E."/>
            <person name="Weissenbach J."/>
            <person name="Baret P.V."/>
            <person name="Wincker P."/>
            <person name="Gaillardin C."/>
            <person name="Dujon B."/>
            <person name="Souciet J.L."/>
        </authorList>
    </citation>
    <scope>NUCLEOTIDE SEQUENCE [LARGE SCALE GENOMIC DNA]</scope>
    <source>
        <strain evidence="9">ATCC MYA-4447 / BCRC 22081 / CBS 7064 / NBRC 10061 / NRRL Y-12695</strain>
    </source>
</reference>
<dbReference type="InParanoid" id="G8YC57"/>
<organism evidence="8 9">
    <name type="scientific">Pichia sorbitophila (strain ATCC MYA-4447 / BCRC 22081 / CBS 7064 / NBRC 10061 / NRRL Y-12695)</name>
    <name type="common">Hybrid yeast</name>
    <dbReference type="NCBI Taxonomy" id="559304"/>
    <lineage>
        <taxon>Eukaryota</taxon>
        <taxon>Fungi</taxon>
        <taxon>Dikarya</taxon>
        <taxon>Ascomycota</taxon>
        <taxon>Saccharomycotina</taxon>
        <taxon>Pichiomycetes</taxon>
        <taxon>Debaryomycetaceae</taxon>
        <taxon>Millerozyma</taxon>
    </lineage>
</organism>
<evidence type="ECO:0000256" key="3">
    <source>
        <dbReference type="ARBA" id="ARBA00022946"/>
    </source>
</evidence>
<gene>
    <name evidence="8" type="primary">Piso0_002268</name>
    <name evidence="8" type="ORF">GNLVRS01_PISO0J08325g</name>
</gene>
<dbReference type="STRING" id="559304.G8YC57"/>
<evidence type="ECO:0000256" key="7">
    <source>
        <dbReference type="ARBA" id="ARBA00039935"/>
    </source>
</evidence>
<sequence length="277" mass="31556">MHICRDIVCRLSHKKEFFHLSSSGSKTALTDFVRNTYRREKGFMSVVSILSRDAGIIQGLRASMYTTVNRISSMPMVPASGSSSSKLLVAVQGAIESLGQLPGYFGIPEISIKVRNATGITNTAEVDERLEELREQIESNNGKPPFMFDNGMILRAAPKKKHSRSRRRMKLYAPGDKKISPLENLVRCPACGKVKRSHFMCMHCFAEIRTFLKGKKKDLQEPAVEPQADLDPIDENIVYPGKYEREYERRLKKKDWIPVREEPLDFNPKQVKPDIRK</sequence>
<keyword evidence="4" id="KW-0689">Ribosomal protein</keyword>
<dbReference type="SUPFAM" id="SSF57829">
    <property type="entry name" value="Zn-binding ribosomal proteins"/>
    <property type="match status" value="1"/>
</dbReference>
<dbReference type="FunCoup" id="G8YC57">
    <property type="interactions" value="466"/>
</dbReference>
<dbReference type="OrthoDB" id="2014905at2759"/>
<comment type="similarity">
    <text evidence="2">Belongs to the bacterial ribosomal protein bL32 family.</text>
</comment>
<keyword evidence="6" id="KW-0687">Ribonucleoprotein</keyword>
<dbReference type="NCBIfam" id="TIGR01031">
    <property type="entry name" value="rpmF_bact"/>
    <property type="match status" value="1"/>
</dbReference>
<keyword evidence="5" id="KW-0496">Mitochondrion</keyword>
<dbReference type="InterPro" id="IPR002677">
    <property type="entry name" value="Ribosomal_bL32"/>
</dbReference>
<keyword evidence="3" id="KW-0809">Transit peptide</keyword>
<dbReference type="Proteomes" id="UP000005222">
    <property type="component" value="Chromosome J"/>
</dbReference>
<dbReference type="eggNOG" id="KOG4080">
    <property type="taxonomic scope" value="Eukaryota"/>
</dbReference>
<dbReference type="GO" id="GO:0005762">
    <property type="term" value="C:mitochondrial large ribosomal subunit"/>
    <property type="evidence" value="ECO:0007669"/>
    <property type="project" value="TreeGrafter"/>
</dbReference>
<dbReference type="InterPro" id="IPR011332">
    <property type="entry name" value="Ribosomal_zn-bd"/>
</dbReference>
<comment type="subcellular location">
    <subcellularLocation>
        <location evidence="1">Mitochondrion</location>
    </subcellularLocation>
</comment>
<dbReference type="Pfam" id="PF01783">
    <property type="entry name" value="Ribosomal_L32p"/>
    <property type="match status" value="1"/>
</dbReference>
<evidence type="ECO:0000256" key="6">
    <source>
        <dbReference type="ARBA" id="ARBA00023274"/>
    </source>
</evidence>
<evidence type="ECO:0000256" key="4">
    <source>
        <dbReference type="ARBA" id="ARBA00022980"/>
    </source>
</evidence>
<evidence type="ECO:0000256" key="2">
    <source>
        <dbReference type="ARBA" id="ARBA00008560"/>
    </source>
</evidence>
<name>G8YC57_PICSO</name>
<keyword evidence="9" id="KW-1185">Reference proteome</keyword>
<dbReference type="HOGENOM" id="CLU_1042473_0_0_1"/>
<dbReference type="PANTHER" id="PTHR21026">
    <property type="entry name" value="39S RIBOSOMAL PROTEIN L32, MITOCHONDRIAL"/>
    <property type="match status" value="1"/>
</dbReference>
<dbReference type="EMBL" id="FO082050">
    <property type="protein sequence ID" value="CCE82538.1"/>
    <property type="molecule type" value="Genomic_DNA"/>
</dbReference>
<evidence type="ECO:0000256" key="5">
    <source>
        <dbReference type="ARBA" id="ARBA00023128"/>
    </source>
</evidence>
<accession>G8YC57</accession>
<evidence type="ECO:0000313" key="8">
    <source>
        <dbReference type="EMBL" id="CCE82538.1"/>
    </source>
</evidence>
<dbReference type="InterPro" id="IPR051991">
    <property type="entry name" value="Mitoribosomal_protein_bL32"/>
</dbReference>
<dbReference type="GO" id="GO:0006412">
    <property type="term" value="P:translation"/>
    <property type="evidence" value="ECO:0007669"/>
    <property type="project" value="InterPro"/>
</dbReference>
<evidence type="ECO:0000256" key="1">
    <source>
        <dbReference type="ARBA" id="ARBA00004173"/>
    </source>
</evidence>
<dbReference type="GO" id="GO:0003735">
    <property type="term" value="F:structural constituent of ribosome"/>
    <property type="evidence" value="ECO:0007669"/>
    <property type="project" value="InterPro"/>
</dbReference>
<protein>
    <recommendedName>
        <fullName evidence="7">Large ribosomal subunit protein bL32m</fullName>
    </recommendedName>
</protein>
<dbReference type="PANTHER" id="PTHR21026:SF2">
    <property type="entry name" value="LARGE RIBOSOMAL SUBUNIT PROTEIN BL32M"/>
    <property type="match status" value="1"/>
</dbReference>
<proteinExistence type="inferred from homology"/>
<evidence type="ECO:0000313" key="9">
    <source>
        <dbReference type="Proteomes" id="UP000005222"/>
    </source>
</evidence>
<dbReference type="AlphaFoldDB" id="G8YC57"/>